<dbReference type="OrthoDB" id="9805017at2"/>
<name>A0A4S1DRT3_9FLAO</name>
<feature type="non-terminal residue" evidence="3">
    <location>
        <position position="1"/>
    </location>
</feature>
<dbReference type="EMBL" id="SRSO01000038">
    <property type="protein sequence ID" value="TGV00631.1"/>
    <property type="molecule type" value="Genomic_DNA"/>
</dbReference>
<dbReference type="InterPro" id="IPR026341">
    <property type="entry name" value="T9SS_type_B"/>
</dbReference>
<evidence type="ECO:0000259" key="2">
    <source>
        <dbReference type="Pfam" id="PF24346"/>
    </source>
</evidence>
<feature type="region of interest" description="Disordered" evidence="1">
    <location>
        <begin position="278"/>
        <end position="297"/>
    </location>
</feature>
<comment type="caution">
    <text evidence="3">The sequence shown here is derived from an EMBL/GenBank/DDBJ whole genome shotgun (WGS) entry which is preliminary data.</text>
</comment>
<reference evidence="3 4" key="1">
    <citation type="submission" date="2019-04" db="EMBL/GenBank/DDBJ databases">
        <authorList>
            <person name="Liu A."/>
        </authorList>
    </citation>
    <scope>NUCLEOTIDE SEQUENCE [LARGE SCALE GENOMIC DNA]</scope>
    <source>
        <strain evidence="3 4">RZ03</strain>
    </source>
</reference>
<accession>A0A4S1DRT3</accession>
<protein>
    <submittedName>
        <fullName evidence="3">Gliding motility-associated C-terminal domain-containing protein</fullName>
    </submittedName>
</protein>
<feature type="region of interest" description="Disordered" evidence="1">
    <location>
        <begin position="462"/>
        <end position="481"/>
    </location>
</feature>
<feature type="region of interest" description="Disordered" evidence="1">
    <location>
        <begin position="324"/>
        <end position="343"/>
    </location>
</feature>
<evidence type="ECO:0000256" key="1">
    <source>
        <dbReference type="SAM" id="MobiDB-lite"/>
    </source>
</evidence>
<feature type="region of interest" description="Disordered" evidence="1">
    <location>
        <begin position="656"/>
        <end position="677"/>
    </location>
</feature>
<sequence length="777" mass="80258">SSTLGLSLTAGTGLIDVSTSTPGTYTVTYTTAGTCPNSSTASVTINALPNIPVITTNSPVCSGSDAVFTITGIPNDMVTYNGSVSGTVTIGGTGTVDITINNIVTAVTINLINVANTNCNLSLSISETIVISSIDSDGDGVIDCDESTPPSGGTPTNPNDFCSYNPADVTQVPSNTWNNADCDGDGVTNGDELTPPDGESATDPNEPCDFITSDITLTPDAAFLAADCDGDGVTNGDELTPPDGESTTDPNEPCDFITSDITLTPDAAFLAADCDGDGVTNGDELTPPDGESTTDPNEPCDFITSDITLTPDAAFLAADCDGDGVTNGDELTPPDGESTTDPNEPCDFITSDITLTPDAAFLAADCDGDGVTNGDELTPPGGESTTDPNEPCDFITSDITLTPDAAFLAADCDGDGVTNGDELTPPGGESTTDPNEPCDFITSDITLTPDAAFLAADCDGDGVTNGDELTPPDGESTTDPNEPCDFITSDITLTPDAAFLAADCDGDGVTNGDELTPPDGESATDPHDPCSYRPSDITVGVTTTIDCTAGLEVTKLADASDIELGDEIRYTIEVENTGNVTLTSINLVDTFTDINGNPLTLTEAPVFDDADLGSVEGTLLVGEIATYTATFEITQQAINSGGVRNSVEASGISPSFETITDISDDGDDVDGNTEDDPTETELGCLIVINEFSPNGDGVNEFLIINCITNYPNNKLEIYNRWGNIVYKKQGYNNEFDGTSNGRSTINGTEKLPVGTYYYVLDLGDGSKPKIGWLYING</sequence>
<organism evidence="3 4">
    <name type="scientific">Flavivirga rizhaonensis</name>
    <dbReference type="NCBI Taxonomy" id="2559571"/>
    <lineage>
        <taxon>Bacteria</taxon>
        <taxon>Pseudomonadati</taxon>
        <taxon>Bacteroidota</taxon>
        <taxon>Flavobacteriia</taxon>
        <taxon>Flavobacteriales</taxon>
        <taxon>Flavobacteriaceae</taxon>
        <taxon>Flavivirga</taxon>
    </lineage>
</organism>
<feature type="compositionally biased region" description="Low complexity" evidence="1">
    <location>
        <begin position="147"/>
        <end position="159"/>
    </location>
</feature>
<feature type="compositionally biased region" description="Acidic residues" evidence="1">
    <location>
        <begin position="662"/>
        <end position="677"/>
    </location>
</feature>
<dbReference type="InterPro" id="IPR047589">
    <property type="entry name" value="DUF11_rpt"/>
</dbReference>
<dbReference type="RefSeq" id="WP_135878800.1">
    <property type="nucleotide sequence ID" value="NZ_SRSO01000038.1"/>
</dbReference>
<dbReference type="InterPro" id="IPR055354">
    <property type="entry name" value="DUF7507"/>
</dbReference>
<dbReference type="NCBIfam" id="TIGR01451">
    <property type="entry name" value="B_ant_repeat"/>
    <property type="match status" value="1"/>
</dbReference>
<feature type="region of interest" description="Disordered" evidence="1">
    <location>
        <begin position="509"/>
        <end position="534"/>
    </location>
</feature>
<keyword evidence="4" id="KW-1185">Reference proteome</keyword>
<gene>
    <name evidence="3" type="ORF">EM932_19040</name>
</gene>
<proteinExistence type="predicted"/>
<dbReference type="Proteomes" id="UP000307602">
    <property type="component" value="Unassembled WGS sequence"/>
</dbReference>
<feature type="domain" description="DUF7507" evidence="2">
    <location>
        <begin position="550"/>
        <end position="661"/>
    </location>
</feature>
<dbReference type="AlphaFoldDB" id="A0A4S1DRT3"/>
<evidence type="ECO:0000313" key="4">
    <source>
        <dbReference type="Proteomes" id="UP000307602"/>
    </source>
</evidence>
<feature type="region of interest" description="Disordered" evidence="1">
    <location>
        <begin position="141"/>
        <end position="163"/>
    </location>
</feature>
<evidence type="ECO:0000313" key="3">
    <source>
        <dbReference type="EMBL" id="TGV00631.1"/>
    </source>
</evidence>
<dbReference type="NCBIfam" id="TIGR04131">
    <property type="entry name" value="Bac_Flav_CTERM"/>
    <property type="match status" value="1"/>
</dbReference>
<dbReference type="Pfam" id="PF13585">
    <property type="entry name" value="CHU_C"/>
    <property type="match status" value="1"/>
</dbReference>
<dbReference type="Pfam" id="PF24346">
    <property type="entry name" value="DUF7507"/>
    <property type="match status" value="1"/>
</dbReference>
<feature type="region of interest" description="Disordered" evidence="1">
    <location>
        <begin position="179"/>
        <end position="206"/>
    </location>
</feature>